<dbReference type="AlphaFoldDB" id="A0AAV2Q0F4"/>
<keyword evidence="3" id="KW-1185">Reference proteome</keyword>
<accession>A0AAV2Q0F4</accession>
<sequence length="246" mass="28186">CNVYWSKHWNLFWLQKYKSYKAAQEEEEQREQEAEDQRPLTVPMSFQNTYPSYPDHVTYPSSNYQNTIPGGNYPRQQQFSQNHFISQQYSQISNKEDKCPISTFGRKQKRSSSSKYPVSPDLGRQHRVEHNVPPGHQSYIINDLCGGSPVSVQYPIQQGYSQIGKSMSHQDLGNMFPGVYFSEHDDQPPLYPGGTTDATTSTTPSDHFACAVATGFFKTNCFSWISVGQYRKSRRNTIKSNGYYLG</sequence>
<evidence type="ECO:0000256" key="1">
    <source>
        <dbReference type="SAM" id="MobiDB-lite"/>
    </source>
</evidence>
<name>A0AAV2Q0F4_MEGNR</name>
<reference evidence="2 3" key="1">
    <citation type="submission" date="2024-05" db="EMBL/GenBank/DDBJ databases">
        <authorList>
            <person name="Wallberg A."/>
        </authorList>
    </citation>
    <scope>NUCLEOTIDE SEQUENCE [LARGE SCALE GENOMIC DNA]</scope>
</reference>
<dbReference type="EMBL" id="CAXKWB010002527">
    <property type="protein sequence ID" value="CAL4067110.1"/>
    <property type="molecule type" value="Genomic_DNA"/>
</dbReference>
<dbReference type="Proteomes" id="UP001497623">
    <property type="component" value="Unassembled WGS sequence"/>
</dbReference>
<feature type="region of interest" description="Disordered" evidence="1">
    <location>
        <begin position="91"/>
        <end position="124"/>
    </location>
</feature>
<protein>
    <submittedName>
        <fullName evidence="2">Uncharacterized protein</fullName>
    </submittedName>
</protein>
<evidence type="ECO:0000313" key="3">
    <source>
        <dbReference type="Proteomes" id="UP001497623"/>
    </source>
</evidence>
<feature type="non-terminal residue" evidence="2">
    <location>
        <position position="1"/>
    </location>
</feature>
<evidence type="ECO:0000313" key="2">
    <source>
        <dbReference type="EMBL" id="CAL4067110.1"/>
    </source>
</evidence>
<organism evidence="2 3">
    <name type="scientific">Meganyctiphanes norvegica</name>
    <name type="common">Northern krill</name>
    <name type="synonym">Thysanopoda norvegica</name>
    <dbReference type="NCBI Taxonomy" id="48144"/>
    <lineage>
        <taxon>Eukaryota</taxon>
        <taxon>Metazoa</taxon>
        <taxon>Ecdysozoa</taxon>
        <taxon>Arthropoda</taxon>
        <taxon>Crustacea</taxon>
        <taxon>Multicrustacea</taxon>
        <taxon>Malacostraca</taxon>
        <taxon>Eumalacostraca</taxon>
        <taxon>Eucarida</taxon>
        <taxon>Euphausiacea</taxon>
        <taxon>Euphausiidae</taxon>
        <taxon>Meganyctiphanes</taxon>
    </lineage>
</organism>
<proteinExistence type="predicted"/>
<comment type="caution">
    <text evidence="2">The sequence shown here is derived from an EMBL/GenBank/DDBJ whole genome shotgun (WGS) entry which is preliminary data.</text>
</comment>
<gene>
    <name evidence="2" type="ORF">MNOR_LOCUS6196</name>
</gene>